<evidence type="ECO:0000259" key="1">
    <source>
        <dbReference type="Pfam" id="PF07883"/>
    </source>
</evidence>
<sequence length="156" mass="16461">MAAPRTSPKETYLFDGAELTITLSGRDTGGQIAVIHARMPPTAGSAPHMHSREDETAYVLSGTLQIETGGEIIKVGAGESRFLPRNVPHRLSNVTDRETFMLLIATPAGFDDLCIESAKLLLANGITDGVPNAAVAPGLFEIAAKYGISVVEETAL</sequence>
<dbReference type="Pfam" id="PF07883">
    <property type="entry name" value="Cupin_2"/>
    <property type="match status" value="1"/>
</dbReference>
<dbReference type="InterPro" id="IPR011051">
    <property type="entry name" value="RmlC_Cupin_sf"/>
</dbReference>
<evidence type="ECO:0000313" key="2">
    <source>
        <dbReference type="EMBL" id="KAJ9605417.1"/>
    </source>
</evidence>
<protein>
    <recommendedName>
        <fullName evidence="1">Cupin type-2 domain-containing protein</fullName>
    </recommendedName>
</protein>
<keyword evidence="3" id="KW-1185">Reference proteome</keyword>
<dbReference type="Proteomes" id="UP001172673">
    <property type="component" value="Unassembled WGS sequence"/>
</dbReference>
<comment type="caution">
    <text evidence="2">The sequence shown here is derived from an EMBL/GenBank/DDBJ whole genome shotgun (WGS) entry which is preliminary data.</text>
</comment>
<dbReference type="PANTHER" id="PTHR36440:SF1">
    <property type="entry name" value="PUTATIVE (AFU_ORTHOLOGUE AFUA_8G07350)-RELATED"/>
    <property type="match status" value="1"/>
</dbReference>
<gene>
    <name evidence="2" type="ORF">H2200_010074</name>
</gene>
<dbReference type="PANTHER" id="PTHR36440">
    <property type="entry name" value="PUTATIVE (AFU_ORTHOLOGUE AFUA_8G07350)-RELATED"/>
    <property type="match status" value="1"/>
</dbReference>
<evidence type="ECO:0000313" key="3">
    <source>
        <dbReference type="Proteomes" id="UP001172673"/>
    </source>
</evidence>
<accession>A0AA38X2E4</accession>
<dbReference type="SUPFAM" id="SSF51182">
    <property type="entry name" value="RmlC-like cupins"/>
    <property type="match status" value="1"/>
</dbReference>
<dbReference type="InterPro" id="IPR053146">
    <property type="entry name" value="QDO-like"/>
</dbReference>
<dbReference type="AlphaFoldDB" id="A0AA38X2E4"/>
<dbReference type="EMBL" id="JAPDRK010000016">
    <property type="protein sequence ID" value="KAJ9605417.1"/>
    <property type="molecule type" value="Genomic_DNA"/>
</dbReference>
<name>A0AA38X2E4_9EURO</name>
<feature type="domain" description="Cupin type-2" evidence="1">
    <location>
        <begin position="37"/>
        <end position="104"/>
    </location>
</feature>
<organism evidence="2 3">
    <name type="scientific">Cladophialophora chaetospira</name>
    <dbReference type="NCBI Taxonomy" id="386627"/>
    <lineage>
        <taxon>Eukaryota</taxon>
        <taxon>Fungi</taxon>
        <taxon>Dikarya</taxon>
        <taxon>Ascomycota</taxon>
        <taxon>Pezizomycotina</taxon>
        <taxon>Eurotiomycetes</taxon>
        <taxon>Chaetothyriomycetidae</taxon>
        <taxon>Chaetothyriales</taxon>
        <taxon>Herpotrichiellaceae</taxon>
        <taxon>Cladophialophora</taxon>
    </lineage>
</organism>
<dbReference type="InterPro" id="IPR013096">
    <property type="entry name" value="Cupin_2"/>
</dbReference>
<dbReference type="InterPro" id="IPR014710">
    <property type="entry name" value="RmlC-like_jellyroll"/>
</dbReference>
<dbReference type="Gene3D" id="2.60.120.10">
    <property type="entry name" value="Jelly Rolls"/>
    <property type="match status" value="1"/>
</dbReference>
<reference evidence="2" key="1">
    <citation type="submission" date="2022-10" db="EMBL/GenBank/DDBJ databases">
        <title>Culturing micro-colonial fungi from biological soil crusts in the Mojave desert and describing Neophaeococcomyces mojavensis, and introducing the new genera and species Taxawa tesnikishii.</title>
        <authorList>
            <person name="Kurbessoian T."/>
            <person name="Stajich J.E."/>
        </authorList>
    </citation>
    <scope>NUCLEOTIDE SEQUENCE</scope>
    <source>
        <strain evidence="2">TK_41</strain>
    </source>
</reference>
<proteinExistence type="predicted"/>